<dbReference type="AlphaFoldDB" id="A0A803KN65"/>
<dbReference type="Gramene" id="AUR62000471-RA">
    <property type="protein sequence ID" value="AUR62000471-RA:cds"/>
    <property type="gene ID" value="AUR62000471"/>
</dbReference>
<accession>A0A803KN65</accession>
<feature type="compositionally biased region" description="Polar residues" evidence="1">
    <location>
        <begin position="270"/>
        <end position="286"/>
    </location>
</feature>
<dbReference type="Proteomes" id="UP000596660">
    <property type="component" value="Unplaced"/>
</dbReference>
<dbReference type="PANTHER" id="PTHR36368">
    <property type="entry name" value="ATP-DEPENDENT CASEINOLYTIC PROTEASE/CROTONASE FAMILY PROTEIN"/>
    <property type="match status" value="1"/>
</dbReference>
<feature type="region of interest" description="Disordered" evidence="1">
    <location>
        <begin position="270"/>
        <end position="297"/>
    </location>
</feature>
<feature type="compositionally biased region" description="Polar residues" evidence="1">
    <location>
        <begin position="183"/>
        <end position="194"/>
    </location>
</feature>
<reference evidence="2" key="1">
    <citation type="journal article" date="2017" name="Nature">
        <title>The genome of Chenopodium quinoa.</title>
        <authorList>
            <person name="Jarvis D.E."/>
            <person name="Ho Y.S."/>
            <person name="Lightfoot D.J."/>
            <person name="Schmoeckel S.M."/>
            <person name="Li B."/>
            <person name="Borm T.J.A."/>
            <person name="Ohyanagi H."/>
            <person name="Mineta K."/>
            <person name="Michell C.T."/>
            <person name="Saber N."/>
            <person name="Kharbatia N.M."/>
            <person name="Rupper R.R."/>
            <person name="Sharp A.R."/>
            <person name="Dally N."/>
            <person name="Boughton B.A."/>
            <person name="Woo Y.H."/>
            <person name="Gao G."/>
            <person name="Schijlen E.G.W.M."/>
            <person name="Guo X."/>
            <person name="Momin A.A."/>
            <person name="Negrao S."/>
            <person name="Al-Babili S."/>
            <person name="Gehring C."/>
            <person name="Roessner U."/>
            <person name="Jung C."/>
            <person name="Murphy K."/>
            <person name="Arold S.T."/>
            <person name="Gojobori T."/>
            <person name="van der Linden C.G."/>
            <person name="van Loo E.N."/>
            <person name="Jellen E.N."/>
            <person name="Maughan P.J."/>
            <person name="Tester M."/>
        </authorList>
    </citation>
    <scope>NUCLEOTIDE SEQUENCE [LARGE SCALE GENOMIC DNA]</scope>
    <source>
        <strain evidence="2">cv. PI 614886</strain>
    </source>
</reference>
<protein>
    <submittedName>
        <fullName evidence="2">Uncharacterized protein</fullName>
    </submittedName>
</protein>
<proteinExistence type="predicted"/>
<feature type="region of interest" description="Disordered" evidence="1">
    <location>
        <begin position="176"/>
        <end position="205"/>
    </location>
</feature>
<organism evidence="2 3">
    <name type="scientific">Chenopodium quinoa</name>
    <name type="common">Quinoa</name>
    <dbReference type="NCBI Taxonomy" id="63459"/>
    <lineage>
        <taxon>Eukaryota</taxon>
        <taxon>Viridiplantae</taxon>
        <taxon>Streptophyta</taxon>
        <taxon>Embryophyta</taxon>
        <taxon>Tracheophyta</taxon>
        <taxon>Spermatophyta</taxon>
        <taxon>Magnoliopsida</taxon>
        <taxon>eudicotyledons</taxon>
        <taxon>Gunneridae</taxon>
        <taxon>Pentapetalae</taxon>
        <taxon>Caryophyllales</taxon>
        <taxon>Chenopodiaceae</taxon>
        <taxon>Chenopodioideae</taxon>
        <taxon>Atripliceae</taxon>
        <taxon>Chenopodium</taxon>
    </lineage>
</organism>
<feature type="compositionally biased region" description="Low complexity" evidence="1">
    <location>
        <begin position="196"/>
        <end position="205"/>
    </location>
</feature>
<evidence type="ECO:0000313" key="3">
    <source>
        <dbReference type="Proteomes" id="UP000596660"/>
    </source>
</evidence>
<dbReference type="OMA" id="DTNEDFC"/>
<name>A0A803KN65_CHEQI</name>
<dbReference type="EnsemblPlants" id="AUR62000471-RA">
    <property type="protein sequence ID" value="AUR62000471-RA:cds"/>
    <property type="gene ID" value="AUR62000471"/>
</dbReference>
<sequence length="491" mass="56296">MAEVQNWKKNLEREFQKPLDIKQWFSSYNYQSPELDTNEDFCLSQRVDVEERGLYVEDSETEDEGTCEDFTKINRSVAILKSTEEAKKHDFPTLPAVEVSTNPDSLSLPSEPPDITKWFSSYVYESPEVDSADFDVSLSSAYTSGNKKEVNKGRVDHLKEFSVTKVKDEMLSCRETVTRPSGAENNANPSTPQVPSYPDSLSPLSEPPDITKWFSSYVYESPNQRVLIFDVSLSSVYTFGNKKEIDKEREDQLKELPVTKFKDEILSCRETTTRPSGVQENKNPSVPQEDGSESSNLSLKNSFCVKRTIDEHNTLPDKSVAWERTTDEHSLPIQQDEQQLSSINHLRSPAKASCCRDRAFTETAEEKTEKKFIAAENDSGWISLNHKPREDCSKSITKERGEYISAENRLSSMKSKVRPRINKENSPVNLLYSSDGQKDKKLRREVLKETTNFDYSRVPEVAGKWKCPQRYKPNIGPPLKQLRLERWVYKM</sequence>
<keyword evidence="3" id="KW-1185">Reference proteome</keyword>
<reference evidence="2" key="2">
    <citation type="submission" date="2021-03" db="UniProtKB">
        <authorList>
            <consortium name="EnsemblPlants"/>
        </authorList>
    </citation>
    <scope>IDENTIFICATION</scope>
</reference>
<dbReference type="PANTHER" id="PTHR36368:SF1">
    <property type="entry name" value="ATP-DEPENDENT CASEINOLYTIC PROTEASE_CROTONASE FAMILY PROTEIN"/>
    <property type="match status" value="1"/>
</dbReference>
<evidence type="ECO:0000256" key="1">
    <source>
        <dbReference type="SAM" id="MobiDB-lite"/>
    </source>
</evidence>
<evidence type="ECO:0000313" key="2">
    <source>
        <dbReference type="EnsemblPlants" id="AUR62000471-RA:cds"/>
    </source>
</evidence>